<protein>
    <recommendedName>
        <fullName evidence="1">Heterokaryon incompatibility domain-containing protein</fullName>
    </recommendedName>
</protein>
<feature type="domain" description="Heterokaryon incompatibility" evidence="1">
    <location>
        <begin position="294"/>
        <end position="430"/>
    </location>
</feature>
<reference evidence="3" key="1">
    <citation type="submission" date="2019-06" db="EMBL/GenBank/DDBJ databases">
        <title>Draft genome sequence of the griseofulvin-producing fungus Xylaria cubensis strain G536.</title>
        <authorList>
            <person name="Mead M.E."/>
            <person name="Raja H.A."/>
            <person name="Steenwyk J.L."/>
            <person name="Knowles S.L."/>
            <person name="Oberlies N.H."/>
            <person name="Rokas A."/>
        </authorList>
    </citation>
    <scope>NUCLEOTIDE SEQUENCE [LARGE SCALE GENOMIC DNA]</scope>
    <source>
        <strain evidence="3">G536</strain>
    </source>
</reference>
<organism evidence="2 3">
    <name type="scientific">Xylaria flabelliformis</name>
    <dbReference type="NCBI Taxonomy" id="2512241"/>
    <lineage>
        <taxon>Eukaryota</taxon>
        <taxon>Fungi</taxon>
        <taxon>Dikarya</taxon>
        <taxon>Ascomycota</taxon>
        <taxon>Pezizomycotina</taxon>
        <taxon>Sordariomycetes</taxon>
        <taxon>Xylariomycetidae</taxon>
        <taxon>Xylariales</taxon>
        <taxon>Xylariaceae</taxon>
        <taxon>Xylaria</taxon>
    </lineage>
</organism>
<dbReference type="Proteomes" id="UP000319160">
    <property type="component" value="Unassembled WGS sequence"/>
</dbReference>
<dbReference type="InterPro" id="IPR010730">
    <property type="entry name" value="HET"/>
</dbReference>
<dbReference type="AlphaFoldDB" id="A0A553HLA6"/>
<dbReference type="STRING" id="2512241.A0A553HLA6"/>
<keyword evidence="3" id="KW-1185">Reference proteome</keyword>
<dbReference type="PANTHER" id="PTHR33112">
    <property type="entry name" value="DOMAIN PROTEIN, PUTATIVE-RELATED"/>
    <property type="match status" value="1"/>
</dbReference>
<evidence type="ECO:0000259" key="1">
    <source>
        <dbReference type="Pfam" id="PF06985"/>
    </source>
</evidence>
<proteinExistence type="predicted"/>
<comment type="caution">
    <text evidence="2">The sequence shown here is derived from an EMBL/GenBank/DDBJ whole genome shotgun (WGS) entry which is preliminary data.</text>
</comment>
<name>A0A553HLA6_9PEZI</name>
<evidence type="ECO:0000313" key="3">
    <source>
        <dbReference type="Proteomes" id="UP000319160"/>
    </source>
</evidence>
<accession>A0A553HLA6</accession>
<dbReference type="EMBL" id="VFLP01000081">
    <property type="protein sequence ID" value="TRX88739.1"/>
    <property type="molecule type" value="Genomic_DNA"/>
</dbReference>
<dbReference type="PANTHER" id="PTHR33112:SF1">
    <property type="entry name" value="HETEROKARYON INCOMPATIBILITY DOMAIN-CONTAINING PROTEIN"/>
    <property type="match status" value="1"/>
</dbReference>
<dbReference type="OrthoDB" id="5428863at2759"/>
<dbReference type="Pfam" id="PF06985">
    <property type="entry name" value="HET"/>
    <property type="match status" value="1"/>
</dbReference>
<gene>
    <name evidence="2" type="ORF">FHL15_010411</name>
</gene>
<evidence type="ECO:0000313" key="2">
    <source>
        <dbReference type="EMBL" id="TRX88739.1"/>
    </source>
</evidence>
<sequence length="792" mass="89951">MGFIRDRLLRKEVGNNRDNLLPQPVKHPLNRDKQHLTILTTHFDIKPYKVINNHDGQVTASSLSLRARSLSHRISLIRRPSNPLCIFCRNLDFQQISQALSTPLHPDGVFLGWLPDNILENNCPLCRMLAQVCDETCKVAHSSKKLPNPRSESSLQLRAFELLPYLPGQHDHRYSPKMDLSRSDFFVAAVPDNFSLIPGGPNEAMIEDMLSKRGYLIYQDEATSRGKNLVPRLISPTFEPGIVLNWLNMCMNHHVACNECQANEYLESSLNLIDCRDRKIVSALDATSNSRPLYVALSYVWGNRADISTMPDRHTLPATLSAVVEDSIQVTLMLGYRYLWVDKYCVDNRNKATKRIQLMHMDSVYTNAELTIVAAAGPDESYGLPGLSRKRSLQQFSFRGDSFTLTSTLPLPHHSIVNSHWSTRGWTYQEAILSRRRLVFTDDQLYFECSSMNCCESLDTAFDNETLNSGSDSQKVIRPSLFGFLVLRLSSPTCRARRLSSLFSYVYCAEQYSQRTLTFDDDSLTAFSGIIRMLESTNPTFPVRHIWGIPFFHPDDDHLSHDVSRSIGQGFQVAPFWRTPSPGNVRSPEQASMDAEGTNYLAFLMLGLGWRHDRRSKPPRRRKNFPSWSWAGWEGSVFWPPLYEDSDIKIMPSTETGISFGESSPEDVPTVYHKATDAQLLAENNKSLYIRTLAVSQTAIVLDSSSSTLLTSTGSRVRLYPSKINLDAFKVFKRIQSARYEVIILAVIDGDMYMMLVKRYRNSYYRIGTMTVNAPALPITLLSSEVKTYKLR</sequence>